<evidence type="ECO:0000256" key="6">
    <source>
        <dbReference type="SAM" id="Phobius"/>
    </source>
</evidence>
<evidence type="ECO:0000313" key="8">
    <source>
        <dbReference type="Proteomes" id="UP001500866"/>
    </source>
</evidence>
<keyword evidence="4 6" id="KW-1133">Transmembrane helix</keyword>
<comment type="caution">
    <text evidence="7">The sequence shown here is derived from an EMBL/GenBank/DDBJ whole genome shotgun (WGS) entry which is preliminary data.</text>
</comment>
<feature type="transmembrane region" description="Helical" evidence="6">
    <location>
        <begin position="414"/>
        <end position="436"/>
    </location>
</feature>
<dbReference type="Pfam" id="PF01943">
    <property type="entry name" value="Polysacc_synt"/>
    <property type="match status" value="1"/>
</dbReference>
<dbReference type="CDD" id="cd13124">
    <property type="entry name" value="MATE_SpoVB_like"/>
    <property type="match status" value="1"/>
</dbReference>
<evidence type="ECO:0000313" key="7">
    <source>
        <dbReference type="EMBL" id="GAA0609084.1"/>
    </source>
</evidence>
<keyword evidence="8" id="KW-1185">Reference proteome</keyword>
<sequence>MNESDTNKLVKGALLLTLAGVISKLLSAGYRIPLQNLTGDVGFYIYQQVYPILGIALVLSLYGFPSAVSQMAAGCRSRGNISFKQFYIPVFLLLFSGCLAMFALLFFNAGLLADLAGDQRLEPVYKIASLTFLLVPFSALLRGIFQGNQQMKPTAHSQIGEQFVRVFVIIAAAVYIYIQEGNMYVIGQAAAVAAMLGSVTAVVILLLFIKKYKPALGHFVDIPWRYYMKTLFILGIAAALNHMILIIIQLADAFTLVPGLIDSGLNQLQAMKLKGVFDRGQPLIQLGTVLGSSFALALIPAISKENLEKSPETFYTYVQNAIIVSFYLAIGATLGLIAVFPETNTLLFQNNQGTDSLRILALAVILSSIAITAASVLQGLGYIKRTAGFILTAFLIKWTANIFLVPLFGITGGAIATVLSLTVLAFLLLVTIKRILPGLHVERRIKWTALIVASFGMLAYLSVMDFLAPSMETRSELLLYVLFIVITGALLYIILLLRFRAFTEKELSMLPFAAFWIRLHKEREIK</sequence>
<comment type="subcellular location">
    <subcellularLocation>
        <location evidence="1">Cell membrane</location>
        <topology evidence="1">Multi-pass membrane protein</topology>
    </subcellularLocation>
</comment>
<feature type="transmembrane region" description="Helical" evidence="6">
    <location>
        <begin position="359"/>
        <end position="377"/>
    </location>
</feature>
<feature type="transmembrane region" description="Helical" evidence="6">
    <location>
        <begin position="44"/>
        <end position="65"/>
    </location>
</feature>
<evidence type="ECO:0000256" key="2">
    <source>
        <dbReference type="ARBA" id="ARBA00022475"/>
    </source>
</evidence>
<dbReference type="InterPro" id="IPR050833">
    <property type="entry name" value="Poly_Biosynth_Transport"/>
</dbReference>
<evidence type="ECO:0000256" key="1">
    <source>
        <dbReference type="ARBA" id="ARBA00004651"/>
    </source>
</evidence>
<reference evidence="8" key="1">
    <citation type="journal article" date="2019" name="Int. J. Syst. Evol. Microbiol.">
        <title>The Global Catalogue of Microorganisms (GCM) 10K type strain sequencing project: providing services to taxonomists for standard genome sequencing and annotation.</title>
        <authorList>
            <consortium name="The Broad Institute Genomics Platform"/>
            <consortium name="The Broad Institute Genome Sequencing Center for Infectious Disease"/>
            <person name="Wu L."/>
            <person name="Ma J."/>
        </authorList>
    </citation>
    <scope>NUCLEOTIDE SEQUENCE [LARGE SCALE GENOMIC DNA]</scope>
    <source>
        <strain evidence="8">JCM 15395</strain>
    </source>
</reference>
<keyword evidence="5 6" id="KW-0472">Membrane</keyword>
<feature type="transmembrane region" description="Helical" evidence="6">
    <location>
        <begin position="448"/>
        <end position="471"/>
    </location>
</feature>
<feature type="transmembrane region" description="Helical" evidence="6">
    <location>
        <begin position="314"/>
        <end position="339"/>
    </location>
</feature>
<feature type="transmembrane region" description="Helical" evidence="6">
    <location>
        <begin position="184"/>
        <end position="209"/>
    </location>
</feature>
<dbReference type="Proteomes" id="UP001500866">
    <property type="component" value="Unassembled WGS sequence"/>
</dbReference>
<evidence type="ECO:0000256" key="3">
    <source>
        <dbReference type="ARBA" id="ARBA00022692"/>
    </source>
</evidence>
<dbReference type="PANTHER" id="PTHR30250:SF29">
    <property type="entry name" value="POLYSACCHARIDE BIOSYNTHESIS PROTEIN C-TERMINAL DOMAIN-CONTAINING PROTEIN"/>
    <property type="match status" value="1"/>
</dbReference>
<dbReference type="InterPro" id="IPR024923">
    <property type="entry name" value="PG_synth_SpoVB"/>
</dbReference>
<evidence type="ECO:0000256" key="4">
    <source>
        <dbReference type="ARBA" id="ARBA00022989"/>
    </source>
</evidence>
<feature type="transmembrane region" description="Helical" evidence="6">
    <location>
        <begin position="230"/>
        <end position="251"/>
    </location>
</feature>
<feature type="transmembrane region" description="Helical" evidence="6">
    <location>
        <begin position="283"/>
        <end position="302"/>
    </location>
</feature>
<dbReference type="PANTHER" id="PTHR30250">
    <property type="entry name" value="PST FAMILY PREDICTED COLANIC ACID TRANSPORTER"/>
    <property type="match status" value="1"/>
</dbReference>
<dbReference type="InterPro" id="IPR002797">
    <property type="entry name" value="Polysacc_synth"/>
</dbReference>
<keyword evidence="2" id="KW-1003">Cell membrane</keyword>
<dbReference type="RefSeq" id="WP_343814420.1">
    <property type="nucleotide sequence ID" value="NZ_BAAADS010000018.1"/>
</dbReference>
<dbReference type="EMBL" id="BAAADS010000018">
    <property type="protein sequence ID" value="GAA0609084.1"/>
    <property type="molecule type" value="Genomic_DNA"/>
</dbReference>
<feature type="transmembrane region" description="Helical" evidence="6">
    <location>
        <begin position="86"/>
        <end position="111"/>
    </location>
</feature>
<feature type="transmembrane region" description="Helical" evidence="6">
    <location>
        <begin position="123"/>
        <end position="141"/>
    </location>
</feature>
<name>A0ABP3RF61_9BACI</name>
<dbReference type="PIRSF" id="PIRSF038958">
    <property type="entry name" value="PG_synth_SpoVB"/>
    <property type="match status" value="1"/>
</dbReference>
<keyword evidence="3 6" id="KW-0812">Transmembrane</keyword>
<proteinExistence type="predicted"/>
<feature type="transmembrane region" description="Helical" evidence="6">
    <location>
        <begin position="162"/>
        <end position="178"/>
    </location>
</feature>
<accession>A0ABP3RF61</accession>
<protein>
    <submittedName>
        <fullName evidence="7">Oligosaccharide flippase family protein</fullName>
    </submittedName>
</protein>
<feature type="transmembrane region" description="Helical" evidence="6">
    <location>
        <begin position="389"/>
        <end position="408"/>
    </location>
</feature>
<feature type="transmembrane region" description="Helical" evidence="6">
    <location>
        <begin position="477"/>
        <end position="499"/>
    </location>
</feature>
<gene>
    <name evidence="7" type="ORF">GCM10009001_28180</name>
</gene>
<evidence type="ECO:0000256" key="5">
    <source>
        <dbReference type="ARBA" id="ARBA00023136"/>
    </source>
</evidence>
<organism evidence="7 8">
    <name type="scientific">Virgibacillus siamensis</name>
    <dbReference type="NCBI Taxonomy" id="480071"/>
    <lineage>
        <taxon>Bacteria</taxon>
        <taxon>Bacillati</taxon>
        <taxon>Bacillota</taxon>
        <taxon>Bacilli</taxon>
        <taxon>Bacillales</taxon>
        <taxon>Bacillaceae</taxon>
        <taxon>Virgibacillus</taxon>
    </lineage>
</organism>
<feature type="transmembrane region" description="Helical" evidence="6">
    <location>
        <begin position="12"/>
        <end position="32"/>
    </location>
</feature>